<protein>
    <submittedName>
        <fullName evidence="2">Uncharacterized protein</fullName>
    </submittedName>
</protein>
<name>A0A9Q3HK71_9BASI</name>
<dbReference type="AlphaFoldDB" id="A0A9Q3HK71"/>
<feature type="region of interest" description="Disordered" evidence="1">
    <location>
        <begin position="87"/>
        <end position="110"/>
    </location>
</feature>
<organism evidence="2 3">
    <name type="scientific">Austropuccinia psidii MF-1</name>
    <dbReference type="NCBI Taxonomy" id="1389203"/>
    <lineage>
        <taxon>Eukaryota</taxon>
        <taxon>Fungi</taxon>
        <taxon>Dikarya</taxon>
        <taxon>Basidiomycota</taxon>
        <taxon>Pucciniomycotina</taxon>
        <taxon>Pucciniomycetes</taxon>
        <taxon>Pucciniales</taxon>
        <taxon>Sphaerophragmiaceae</taxon>
        <taxon>Austropuccinia</taxon>
    </lineage>
</organism>
<evidence type="ECO:0000256" key="1">
    <source>
        <dbReference type="SAM" id="MobiDB-lite"/>
    </source>
</evidence>
<proteinExistence type="predicted"/>
<accession>A0A9Q3HK71</accession>
<comment type="caution">
    <text evidence="2">The sequence shown here is derived from an EMBL/GenBank/DDBJ whole genome shotgun (WGS) entry which is preliminary data.</text>
</comment>
<sequence length="139" mass="14292">MPNLYTNLITGSGHVGFLAAPQPVPYTNTLNNSVPSTPLGGGSNSSNQGSPIIGIGQSLTVFPSQISFDQPSACIFYHRSSSSTSFQSPTTNSISTTSTASPITTSTASPMITPTAAMTSTSFTTTTTASITATQLWFS</sequence>
<dbReference type="EMBL" id="AVOT02019591">
    <property type="protein sequence ID" value="MBW0507252.1"/>
    <property type="molecule type" value="Genomic_DNA"/>
</dbReference>
<evidence type="ECO:0000313" key="3">
    <source>
        <dbReference type="Proteomes" id="UP000765509"/>
    </source>
</evidence>
<reference evidence="2" key="1">
    <citation type="submission" date="2021-03" db="EMBL/GenBank/DDBJ databases">
        <title>Draft genome sequence of rust myrtle Austropuccinia psidii MF-1, a brazilian biotype.</title>
        <authorList>
            <person name="Quecine M.C."/>
            <person name="Pachon D.M.R."/>
            <person name="Bonatelli M.L."/>
            <person name="Correr F.H."/>
            <person name="Franceschini L.M."/>
            <person name="Leite T.F."/>
            <person name="Margarido G.R.A."/>
            <person name="Almeida C.A."/>
            <person name="Ferrarezi J.A."/>
            <person name="Labate C.A."/>
        </authorList>
    </citation>
    <scope>NUCLEOTIDE SEQUENCE</scope>
    <source>
        <strain evidence="2">MF-1</strain>
    </source>
</reference>
<evidence type="ECO:0000313" key="2">
    <source>
        <dbReference type="EMBL" id="MBW0507252.1"/>
    </source>
</evidence>
<dbReference type="Proteomes" id="UP000765509">
    <property type="component" value="Unassembled WGS sequence"/>
</dbReference>
<keyword evidence="3" id="KW-1185">Reference proteome</keyword>
<feature type="region of interest" description="Disordered" evidence="1">
    <location>
        <begin position="29"/>
        <end position="49"/>
    </location>
</feature>
<gene>
    <name evidence="2" type="ORF">O181_046967</name>
</gene>